<comment type="similarity">
    <text evidence="1">Belongs to the protein kinase superfamily. ADCK protein kinase family.</text>
</comment>
<evidence type="ECO:0000256" key="1">
    <source>
        <dbReference type="ARBA" id="ARBA00009670"/>
    </source>
</evidence>
<dbReference type="PANTHER" id="PTHR10566:SF123">
    <property type="entry name" value="PROTEIN KINASE SUPERFAMILY PROTEIN"/>
    <property type="match status" value="1"/>
</dbReference>
<protein>
    <submittedName>
        <fullName evidence="3">ABC1K3 protein</fullName>
    </submittedName>
</protein>
<evidence type="ECO:0000313" key="4">
    <source>
        <dbReference type="Proteomes" id="UP000601435"/>
    </source>
</evidence>
<name>A0A813BYY0_9DINO</name>
<dbReference type="Proteomes" id="UP000601435">
    <property type="component" value="Unassembled WGS sequence"/>
</dbReference>
<accession>A0A813BYY0</accession>
<feature type="domain" description="ABC1 atypical kinase-like" evidence="2">
    <location>
        <begin position="15"/>
        <end position="104"/>
    </location>
</feature>
<feature type="non-terminal residue" evidence="3">
    <location>
        <position position="1"/>
    </location>
</feature>
<dbReference type="EMBL" id="CAJNJA010083086">
    <property type="protein sequence ID" value="CAE7934125.1"/>
    <property type="molecule type" value="Genomic_DNA"/>
</dbReference>
<dbReference type="PANTHER" id="PTHR10566">
    <property type="entry name" value="CHAPERONE-ACTIVITY OF BC1 COMPLEX CABC1 -RELATED"/>
    <property type="match status" value="1"/>
</dbReference>
<dbReference type="InterPro" id="IPR050154">
    <property type="entry name" value="UbiB_kinase"/>
</dbReference>
<dbReference type="Pfam" id="PF03109">
    <property type="entry name" value="ABC1"/>
    <property type="match status" value="1"/>
</dbReference>
<sequence>WVDGERLVAESASGEDLPLVELGITATLLQLLGTGVMHTDPHGGNLLKGPIVGDARSCPPSRPSLPSRQLVYLDFGLVADVPLQVREGLVCAVMYMVERRWVDVASLFHALMLLPDWVIADAATLASFTRDIELAAKEALVFPSETKSSRAEVPSLRFAALLEQLVLLAPRYEFQLPPYFLNNARALGCLEGMARTVDPEFNILQKVYPFALNTLLSNPSDSPVLRETLRKLCSDSSGRLSLSRASSLVDSAARLTGTRWRKVVADSLRSRGGRRFFRALLRSEAAKLCGRVLE</sequence>
<evidence type="ECO:0000313" key="3">
    <source>
        <dbReference type="EMBL" id="CAE7934125.1"/>
    </source>
</evidence>
<proteinExistence type="inferred from homology"/>
<dbReference type="InterPro" id="IPR004147">
    <property type="entry name" value="ABC1_dom"/>
</dbReference>
<gene>
    <name evidence="3" type="primary">ABC1K3</name>
    <name evidence="3" type="ORF">SNEC2469_LOCUS32618</name>
</gene>
<dbReference type="OrthoDB" id="201153at2759"/>
<keyword evidence="4" id="KW-1185">Reference proteome</keyword>
<comment type="caution">
    <text evidence="3">The sequence shown here is derived from an EMBL/GenBank/DDBJ whole genome shotgun (WGS) entry which is preliminary data.</text>
</comment>
<dbReference type="AlphaFoldDB" id="A0A813BYY0"/>
<reference evidence="3" key="1">
    <citation type="submission" date="2021-02" db="EMBL/GenBank/DDBJ databases">
        <authorList>
            <person name="Dougan E. K."/>
            <person name="Rhodes N."/>
            <person name="Thang M."/>
            <person name="Chan C."/>
        </authorList>
    </citation>
    <scope>NUCLEOTIDE SEQUENCE</scope>
</reference>
<evidence type="ECO:0000259" key="2">
    <source>
        <dbReference type="Pfam" id="PF03109"/>
    </source>
</evidence>
<feature type="non-terminal residue" evidence="3">
    <location>
        <position position="294"/>
    </location>
</feature>
<organism evidence="3 4">
    <name type="scientific">Symbiodinium necroappetens</name>
    <dbReference type="NCBI Taxonomy" id="1628268"/>
    <lineage>
        <taxon>Eukaryota</taxon>
        <taxon>Sar</taxon>
        <taxon>Alveolata</taxon>
        <taxon>Dinophyceae</taxon>
        <taxon>Suessiales</taxon>
        <taxon>Symbiodiniaceae</taxon>
        <taxon>Symbiodinium</taxon>
    </lineage>
</organism>